<sequence>VVKVNMIMTNYTMPGVAGVVQACSCYVNSPCRMRFVVGALVLRESHLFGHVLFPVIRVLSWGGKNNTMDTLRSQTSTTVEVQHCHC</sequence>
<proteinExistence type="predicted"/>
<reference evidence="1 2" key="1">
    <citation type="journal article" date="2014" name="Am. J. Bot.">
        <title>Genome assembly and annotation for red clover (Trifolium pratense; Fabaceae).</title>
        <authorList>
            <person name="Istvanek J."/>
            <person name="Jaros M."/>
            <person name="Krenek A."/>
            <person name="Repkova J."/>
        </authorList>
    </citation>
    <scope>NUCLEOTIDE SEQUENCE [LARGE SCALE GENOMIC DNA]</scope>
    <source>
        <strain evidence="2">cv. Tatra</strain>
        <tissue evidence="1">Young leaves</tissue>
    </source>
</reference>
<comment type="caution">
    <text evidence="1">The sequence shown here is derived from an EMBL/GenBank/DDBJ whole genome shotgun (WGS) entry which is preliminary data.</text>
</comment>
<gene>
    <name evidence="1" type="ORF">L195_g046786</name>
</gene>
<organism evidence="1 2">
    <name type="scientific">Trifolium pratense</name>
    <name type="common">Red clover</name>
    <dbReference type="NCBI Taxonomy" id="57577"/>
    <lineage>
        <taxon>Eukaryota</taxon>
        <taxon>Viridiplantae</taxon>
        <taxon>Streptophyta</taxon>
        <taxon>Embryophyta</taxon>
        <taxon>Tracheophyta</taxon>
        <taxon>Spermatophyta</taxon>
        <taxon>Magnoliopsida</taxon>
        <taxon>eudicotyledons</taxon>
        <taxon>Gunneridae</taxon>
        <taxon>Pentapetalae</taxon>
        <taxon>rosids</taxon>
        <taxon>fabids</taxon>
        <taxon>Fabales</taxon>
        <taxon>Fabaceae</taxon>
        <taxon>Papilionoideae</taxon>
        <taxon>50 kb inversion clade</taxon>
        <taxon>NPAAA clade</taxon>
        <taxon>Hologalegina</taxon>
        <taxon>IRL clade</taxon>
        <taxon>Trifolieae</taxon>
        <taxon>Trifolium</taxon>
    </lineage>
</organism>
<name>A0A2K3MIQ5_TRIPR</name>
<accession>A0A2K3MIQ5</accession>
<feature type="non-terminal residue" evidence="1">
    <location>
        <position position="1"/>
    </location>
</feature>
<evidence type="ECO:0000313" key="1">
    <source>
        <dbReference type="EMBL" id="PNX90661.1"/>
    </source>
</evidence>
<dbReference type="AlphaFoldDB" id="A0A2K3MIQ5"/>
<evidence type="ECO:0000313" key="2">
    <source>
        <dbReference type="Proteomes" id="UP000236291"/>
    </source>
</evidence>
<reference evidence="1 2" key="2">
    <citation type="journal article" date="2017" name="Front. Plant Sci.">
        <title>Gene Classification and Mining of Molecular Markers Useful in Red Clover (Trifolium pratense) Breeding.</title>
        <authorList>
            <person name="Istvanek J."/>
            <person name="Dluhosova J."/>
            <person name="Dluhos P."/>
            <person name="Patkova L."/>
            <person name="Nedelnik J."/>
            <person name="Repkova J."/>
        </authorList>
    </citation>
    <scope>NUCLEOTIDE SEQUENCE [LARGE SCALE GENOMIC DNA]</scope>
    <source>
        <strain evidence="2">cv. Tatra</strain>
        <tissue evidence="1">Young leaves</tissue>
    </source>
</reference>
<protein>
    <submittedName>
        <fullName evidence="1">Uncharacterized protein</fullName>
    </submittedName>
</protein>
<dbReference type="Proteomes" id="UP000236291">
    <property type="component" value="Unassembled WGS sequence"/>
</dbReference>
<dbReference type="EMBL" id="ASHM01063552">
    <property type="protein sequence ID" value="PNX90661.1"/>
    <property type="molecule type" value="Genomic_DNA"/>
</dbReference>